<proteinExistence type="predicted"/>
<dbReference type="PANTHER" id="PTHR12080">
    <property type="entry name" value="SIGNALING LYMPHOCYTIC ACTIVATION MOLECULE"/>
    <property type="match status" value="1"/>
</dbReference>
<organism evidence="6 7">
    <name type="scientific">Mastacembelus armatus</name>
    <name type="common">zig-zag eel</name>
    <dbReference type="NCBI Taxonomy" id="205130"/>
    <lineage>
        <taxon>Eukaryota</taxon>
        <taxon>Metazoa</taxon>
        <taxon>Chordata</taxon>
        <taxon>Craniata</taxon>
        <taxon>Vertebrata</taxon>
        <taxon>Euteleostomi</taxon>
        <taxon>Actinopterygii</taxon>
        <taxon>Neopterygii</taxon>
        <taxon>Teleostei</taxon>
        <taxon>Neoteleostei</taxon>
        <taxon>Acanthomorphata</taxon>
        <taxon>Anabantaria</taxon>
        <taxon>Synbranchiformes</taxon>
        <taxon>Mastacembelidae</taxon>
        <taxon>Mastacembelus</taxon>
    </lineage>
</organism>
<evidence type="ECO:0000259" key="5">
    <source>
        <dbReference type="SMART" id="SM00409"/>
    </source>
</evidence>
<keyword evidence="7" id="KW-1185">Reference proteome</keyword>
<evidence type="ECO:0000313" key="7">
    <source>
        <dbReference type="Proteomes" id="UP000261640"/>
    </source>
</evidence>
<dbReference type="PANTHER" id="PTHR12080:SF80">
    <property type="entry name" value="IMMUNOGLOBULIN V-SET DOMAIN-CONTAINING PROTEIN"/>
    <property type="match status" value="1"/>
</dbReference>
<dbReference type="InterPro" id="IPR015631">
    <property type="entry name" value="CD2/SLAM_rcpt"/>
</dbReference>
<dbReference type="InterPro" id="IPR013106">
    <property type="entry name" value="Ig_V-set"/>
</dbReference>
<dbReference type="InterPro" id="IPR036179">
    <property type="entry name" value="Ig-like_dom_sf"/>
</dbReference>
<feature type="domain" description="Immunoglobulin" evidence="5">
    <location>
        <begin position="21"/>
        <end position="116"/>
    </location>
</feature>
<keyword evidence="3" id="KW-0472">Membrane</keyword>
<evidence type="ECO:0000313" key="6">
    <source>
        <dbReference type="Ensembl" id="ENSMAMP00000052269.1"/>
    </source>
</evidence>
<accession>A0A7N8XLV1</accession>
<protein>
    <recommendedName>
        <fullName evidence="5">Immunoglobulin domain-containing protein</fullName>
    </recommendedName>
</protein>
<reference evidence="6" key="1">
    <citation type="submission" date="2025-08" db="UniProtKB">
        <authorList>
            <consortium name="Ensembl"/>
        </authorList>
    </citation>
    <scope>IDENTIFICATION</scope>
</reference>
<dbReference type="Gene3D" id="2.60.40.10">
    <property type="entry name" value="Immunoglobulins"/>
    <property type="match status" value="1"/>
</dbReference>
<sequence length="257" mass="28937">MTHYHLLKLSLKLTFTRSMTDDSVFVKQGENVLLSVKEPVTLNDKDFYWKFNKTNNIVKYSDKLSVRPKYQGRVEFFVQNQSLLLKNLQQNDTGEYTAVVSEDEDRTVTTHRVIVQGRSPVSAVTLTVTSSSSGCNLTVTCTVVDSHIKKHFRCDNQTCSPEPGEGPQVSGSSASINVYVQEGFIICNHSNHVSWEQDRKEIKEVCEPQPVGLHCILVLIVFRSNRCKCPTSKKEEMENTVYAVSQVRGGTVNTLVK</sequence>
<dbReference type="InterPro" id="IPR003599">
    <property type="entry name" value="Ig_sub"/>
</dbReference>
<comment type="subcellular location">
    <subcellularLocation>
        <location evidence="1">Membrane</location>
    </subcellularLocation>
</comment>
<keyword evidence="4" id="KW-0325">Glycoprotein</keyword>
<dbReference type="GO" id="GO:0016020">
    <property type="term" value="C:membrane"/>
    <property type="evidence" value="ECO:0007669"/>
    <property type="project" value="UniProtKB-SubCell"/>
</dbReference>
<evidence type="ECO:0000256" key="2">
    <source>
        <dbReference type="ARBA" id="ARBA00022729"/>
    </source>
</evidence>
<evidence type="ECO:0000256" key="1">
    <source>
        <dbReference type="ARBA" id="ARBA00004370"/>
    </source>
</evidence>
<dbReference type="GeneTree" id="ENSGT01010000222685"/>
<dbReference type="Pfam" id="PF07686">
    <property type="entry name" value="V-set"/>
    <property type="match status" value="1"/>
</dbReference>
<evidence type="ECO:0000256" key="3">
    <source>
        <dbReference type="ARBA" id="ARBA00023136"/>
    </source>
</evidence>
<name>A0A7N8XLV1_9TELE</name>
<evidence type="ECO:0000256" key="4">
    <source>
        <dbReference type="ARBA" id="ARBA00023180"/>
    </source>
</evidence>
<keyword evidence="2" id="KW-0732">Signal</keyword>
<reference evidence="6" key="2">
    <citation type="submission" date="2025-09" db="UniProtKB">
        <authorList>
            <consortium name="Ensembl"/>
        </authorList>
    </citation>
    <scope>IDENTIFICATION</scope>
</reference>
<dbReference type="SMART" id="SM00409">
    <property type="entry name" value="IG"/>
    <property type="match status" value="1"/>
</dbReference>
<dbReference type="InterPro" id="IPR013783">
    <property type="entry name" value="Ig-like_fold"/>
</dbReference>
<dbReference type="Proteomes" id="UP000261640">
    <property type="component" value="Unplaced"/>
</dbReference>
<dbReference type="SUPFAM" id="SSF48726">
    <property type="entry name" value="Immunoglobulin"/>
    <property type="match status" value="1"/>
</dbReference>
<dbReference type="AlphaFoldDB" id="A0A7N8XLV1"/>
<dbReference type="Ensembl" id="ENSMAMT00000049417.1">
    <property type="protein sequence ID" value="ENSMAMP00000052269.1"/>
    <property type="gene ID" value="ENSMAMG00000026006.1"/>
</dbReference>